<evidence type="ECO:0000256" key="2">
    <source>
        <dbReference type="SAM" id="MobiDB-lite"/>
    </source>
</evidence>
<evidence type="ECO:0000313" key="4">
    <source>
        <dbReference type="EMBL" id="KJZ74199.1"/>
    </source>
</evidence>
<sequence length="490" mass="50134">MVMLPAAIAAGLLASTSMAGPVAPPVEHNCATENVSPEIRSLWARQQSSQPDNGQDIELGAVFHFCCSSQSNCPTDDVANNGIKVMNEFYAPAKLKFNLRNTTRINDPICSQTDVTDTNTMDSLKAQSHQGGTDTLNIVYVPTNEGPGTKGVCIIPPPSNDIAASVGDKDGCVVALSTLPGQAKKGQGDPKDVTSVHEAGHWLGLQHTPETGGNNGGFSRRQYGGTRNIMEPVQITGEGIKYQFNQDQISSLRQIALMRKAQGNGQTGPSDKYPGGSAPTTSAAPAVPTAATPTTPAGNDDDGNGDNGGNPVPTYIIPTGTGRRPTGTGRRPTGTGRRPTGTGRRPSGTGRRPGGAGSNGGDRYGRPSNNQAPAPVTTAFPVTTAYPNAGGAAPATPAEAGPDGNEQQNGEGNGQQDSDGDCDDDDDSAAKGGNSSGGSGYGKRALDSAVEGQATKLVHIARRAFQLPASAAGKKSAQSAHMARANGVAV</sequence>
<dbReference type="InterPro" id="IPR024079">
    <property type="entry name" value="MetalloPept_cat_dom_sf"/>
</dbReference>
<dbReference type="SUPFAM" id="SSF55486">
    <property type="entry name" value="Metalloproteases ('zincins'), catalytic domain"/>
    <property type="match status" value="1"/>
</dbReference>
<feature type="compositionally biased region" description="Acidic residues" evidence="2">
    <location>
        <begin position="418"/>
        <end position="427"/>
    </location>
</feature>
<proteinExistence type="inferred from homology"/>
<feature type="chain" id="PRO_5002526473" description="Peptidase M43 pregnancy-associated plasma-A domain-containing protein" evidence="3">
    <location>
        <begin position="20"/>
        <end position="490"/>
    </location>
</feature>
<dbReference type="PANTHER" id="PTHR47466">
    <property type="match status" value="1"/>
</dbReference>
<dbReference type="Gene3D" id="3.40.390.10">
    <property type="entry name" value="Collagenase (Catalytic Domain)"/>
    <property type="match status" value="1"/>
</dbReference>
<dbReference type="OrthoDB" id="4924203at2759"/>
<protein>
    <recommendedName>
        <fullName evidence="6">Peptidase M43 pregnancy-associated plasma-A domain-containing protein</fullName>
    </recommendedName>
</protein>
<feature type="compositionally biased region" description="Low complexity" evidence="2">
    <location>
        <begin position="274"/>
        <end position="298"/>
    </location>
</feature>
<dbReference type="AlphaFoldDB" id="A0A0F8A4U7"/>
<feature type="compositionally biased region" description="Low complexity" evidence="2">
    <location>
        <begin position="318"/>
        <end position="350"/>
    </location>
</feature>
<feature type="compositionally biased region" description="Low complexity" evidence="2">
    <location>
        <begin position="469"/>
        <end position="480"/>
    </location>
</feature>
<feature type="region of interest" description="Disordered" evidence="2">
    <location>
        <begin position="205"/>
        <end position="224"/>
    </location>
</feature>
<feature type="region of interest" description="Disordered" evidence="2">
    <location>
        <begin position="469"/>
        <end position="490"/>
    </location>
</feature>
<evidence type="ECO:0000313" key="5">
    <source>
        <dbReference type="Proteomes" id="UP000054481"/>
    </source>
</evidence>
<dbReference type="GO" id="GO:0008237">
    <property type="term" value="F:metallopeptidase activity"/>
    <property type="evidence" value="ECO:0007669"/>
    <property type="project" value="InterPro"/>
</dbReference>
<accession>A0A0F8A4U7</accession>
<keyword evidence="5" id="KW-1185">Reference proteome</keyword>
<dbReference type="EMBL" id="KQ030528">
    <property type="protein sequence ID" value="KJZ74199.1"/>
    <property type="molecule type" value="Genomic_DNA"/>
</dbReference>
<evidence type="ECO:0008006" key="6">
    <source>
        <dbReference type="Google" id="ProtNLM"/>
    </source>
</evidence>
<feature type="region of interest" description="Disordered" evidence="2">
    <location>
        <begin position="261"/>
        <end position="446"/>
    </location>
</feature>
<organism evidence="4 5">
    <name type="scientific">Hirsutella minnesotensis 3608</name>
    <dbReference type="NCBI Taxonomy" id="1043627"/>
    <lineage>
        <taxon>Eukaryota</taxon>
        <taxon>Fungi</taxon>
        <taxon>Dikarya</taxon>
        <taxon>Ascomycota</taxon>
        <taxon>Pezizomycotina</taxon>
        <taxon>Sordariomycetes</taxon>
        <taxon>Hypocreomycetidae</taxon>
        <taxon>Hypocreales</taxon>
        <taxon>Ophiocordycipitaceae</taxon>
        <taxon>Hirsutella</taxon>
    </lineage>
</organism>
<evidence type="ECO:0000256" key="3">
    <source>
        <dbReference type="SAM" id="SignalP"/>
    </source>
</evidence>
<keyword evidence="3" id="KW-0732">Signal</keyword>
<gene>
    <name evidence="4" type="ORF">HIM_06430</name>
</gene>
<name>A0A0F8A4U7_9HYPO</name>
<feature type="compositionally biased region" description="Low complexity" evidence="2">
    <location>
        <begin position="372"/>
        <end position="417"/>
    </location>
</feature>
<dbReference type="Proteomes" id="UP000054481">
    <property type="component" value="Unassembled WGS sequence"/>
</dbReference>
<feature type="compositionally biased region" description="Gly residues" evidence="2">
    <location>
        <begin position="351"/>
        <end position="362"/>
    </location>
</feature>
<feature type="signal peptide" evidence="3">
    <location>
        <begin position="1"/>
        <end position="19"/>
    </location>
</feature>
<reference evidence="4 5" key="1">
    <citation type="journal article" date="2014" name="Genome Biol. Evol.">
        <title>Comparative genomics and transcriptomics analyses reveal divergent lifestyle features of nematode endoparasitic fungus Hirsutella minnesotensis.</title>
        <authorList>
            <person name="Lai Y."/>
            <person name="Liu K."/>
            <person name="Zhang X."/>
            <person name="Zhang X."/>
            <person name="Li K."/>
            <person name="Wang N."/>
            <person name="Shu C."/>
            <person name="Wu Y."/>
            <person name="Wang C."/>
            <person name="Bushley K.E."/>
            <person name="Xiang M."/>
            <person name="Liu X."/>
        </authorList>
    </citation>
    <scope>NUCLEOTIDE SEQUENCE [LARGE SCALE GENOMIC DNA]</scope>
    <source>
        <strain evidence="4 5">3608</strain>
    </source>
</reference>
<evidence type="ECO:0000256" key="1">
    <source>
        <dbReference type="ARBA" id="ARBA00008721"/>
    </source>
</evidence>
<comment type="similarity">
    <text evidence="1">Belongs to the peptidase M43B family.</text>
</comment>
<dbReference type="PANTHER" id="PTHR47466:SF1">
    <property type="entry name" value="METALLOPROTEASE MEP1 (AFU_ORTHOLOGUE AFUA_1G07730)-RELATED"/>
    <property type="match status" value="1"/>
</dbReference>